<protein>
    <recommendedName>
        <fullName evidence="6">Tetratricopeptide repeat-containing protein</fullName>
    </recommendedName>
</protein>
<evidence type="ECO:0000313" key="4">
    <source>
        <dbReference type="EMBL" id="MDU0339203.1"/>
    </source>
</evidence>
<proteinExistence type="predicted"/>
<comment type="caution">
    <text evidence="4">The sequence shown here is derived from an EMBL/GenBank/DDBJ whole genome shotgun (WGS) entry which is preliminary data.</text>
</comment>
<dbReference type="Gene3D" id="1.25.40.10">
    <property type="entry name" value="Tetratricopeptide repeat domain"/>
    <property type="match status" value="1"/>
</dbReference>
<dbReference type="RefSeq" id="WP_316017114.1">
    <property type="nucleotide sequence ID" value="NZ_JAWDID010000004.1"/>
</dbReference>
<evidence type="ECO:0000256" key="1">
    <source>
        <dbReference type="PROSITE-ProRule" id="PRU00339"/>
    </source>
</evidence>
<sequence>MRILRSLSFGIGLAAMSLALGYAPPALAANAELRGEAMQAGFGRLAFTFDEPVTTRVRVSNGVLVVGFSQPVKIDPSRISRELPAYISLARIDPDGRGLRFALARTYRANLLEAGDRAFVDLLPENWVGQLPGLPPEVLAELTKRLRLAESRARDIARAPAPEPKPLGFRTVRLPTLDRLMFTAPVEAQLSPRLEDGRLTLAFDQPLQIEAGKIRALLPADFTLESAKSEGDRTEFVFTVPKDRELRSFRDDSGWTVDLANAAKAGALTLAGLEAGSPQPAAKPAEPQPAVAAQKPDSASKPAATVPQAVASTAQATPAPVVAPPVVDPTPKDIQVSSAADGDGGRIDFRFPRPTGAAAFAEPGLVTLVFDTRDTLDPDKLKGVLPGLVQDVTVIRETKVTVLRLKTGRRQITRLSDDGTTWSLSFGEKLGKPAVALAPRRDADERGQTVVAVPVPGMTGVHWLENRDGGAPMAVATALGPTRAVSKPYRFVEFGLPQTAHGVAVTALADDIIVRAGTDETLIGRSGGLVVSLDAGKPNEPEKKAGDSAAAPLLDAQRWSSLRTDAVRERTQELLRDVADASRGRKSEARLALARFLIANAMLPEAAGPLNALLADDPAMRGNREALFLKGVIAAQMHRHAEALKAFEAGPIKEEAEIGLWRALAEQRLGRNAPALAGFRRAEAVLDGYPPDLQAQFRPAMARAALAMQDTLVAERQIAHLAELPADLVPAEDLALLRAMLDDASGRPEVALNSYRALFDAPSRPVAAEAQLRAVKLARNEKRPELSIDEAAARLETVSAIWRGGEVEIEALAELGRIYAQQQRWRDAFQTARRANENFPDHPATRLLHDETAQRFEALFSDPDLEKLPRLEALAVFYDFKEFLPVGRRGDEITRLLADRLVELDLLDQAGDILRYQMEKRLTGAARSTVAARLAMIRLMNRKPAEALQALVSTRLAELPGDVKRARLLLEAKALSDLSRTDQALDLLEGESGPEVDRLHADILWNGRRWREAGEALERILGESWRGESPLRDGERSDAMRAAIAYAMSDEALSLDRLRTKFAGKMAQSPDARLFAFVTGASRASAADIREVARTAAGSDTMQDFLNAYRKRYPAYSSAVREKPQGDDPDALPPPLPGQG</sequence>
<name>A0ABU3S346_9HYPH</name>
<evidence type="ECO:0000256" key="2">
    <source>
        <dbReference type="SAM" id="MobiDB-lite"/>
    </source>
</evidence>
<keyword evidence="1" id="KW-0802">TPR repeat</keyword>
<dbReference type="PROSITE" id="PS50005">
    <property type="entry name" value="TPR"/>
    <property type="match status" value="1"/>
</dbReference>
<feature type="region of interest" description="Disordered" evidence="2">
    <location>
        <begin position="1117"/>
        <end position="1140"/>
    </location>
</feature>
<dbReference type="InterPro" id="IPR011990">
    <property type="entry name" value="TPR-like_helical_dom_sf"/>
</dbReference>
<evidence type="ECO:0000256" key="3">
    <source>
        <dbReference type="SAM" id="SignalP"/>
    </source>
</evidence>
<feature type="region of interest" description="Disordered" evidence="2">
    <location>
        <begin position="275"/>
        <end position="330"/>
    </location>
</feature>
<dbReference type="EMBL" id="JAWDID010000004">
    <property type="protein sequence ID" value="MDU0339203.1"/>
    <property type="molecule type" value="Genomic_DNA"/>
</dbReference>
<gene>
    <name evidence="4" type="ORF">RKE40_04905</name>
</gene>
<organism evidence="4 5">
    <name type="scientific">Bosea rubneri</name>
    <dbReference type="NCBI Taxonomy" id="3075434"/>
    <lineage>
        <taxon>Bacteria</taxon>
        <taxon>Pseudomonadati</taxon>
        <taxon>Pseudomonadota</taxon>
        <taxon>Alphaproteobacteria</taxon>
        <taxon>Hyphomicrobiales</taxon>
        <taxon>Boseaceae</taxon>
        <taxon>Bosea</taxon>
    </lineage>
</organism>
<feature type="compositionally biased region" description="Low complexity" evidence="2">
    <location>
        <begin position="275"/>
        <end position="320"/>
    </location>
</feature>
<dbReference type="InterPro" id="IPR019734">
    <property type="entry name" value="TPR_rpt"/>
</dbReference>
<feature type="compositionally biased region" description="Pro residues" evidence="2">
    <location>
        <begin position="1131"/>
        <end position="1140"/>
    </location>
</feature>
<dbReference type="SUPFAM" id="SSF48452">
    <property type="entry name" value="TPR-like"/>
    <property type="match status" value="1"/>
</dbReference>
<accession>A0ABU3S346</accession>
<keyword evidence="5" id="KW-1185">Reference proteome</keyword>
<feature type="chain" id="PRO_5046904865" description="Tetratricopeptide repeat-containing protein" evidence="3">
    <location>
        <begin position="29"/>
        <end position="1140"/>
    </location>
</feature>
<evidence type="ECO:0000313" key="5">
    <source>
        <dbReference type="Proteomes" id="UP001254257"/>
    </source>
</evidence>
<feature type="repeat" description="TPR" evidence="1">
    <location>
        <begin position="809"/>
        <end position="842"/>
    </location>
</feature>
<dbReference type="Proteomes" id="UP001254257">
    <property type="component" value="Unassembled WGS sequence"/>
</dbReference>
<reference evidence="4 5" key="1">
    <citation type="submission" date="2023-09" db="EMBL/GenBank/DDBJ databases">
        <title>Whole genome shotgun sequencing (WGS) of Bosea sp. ZW T0_25, isolated from stored onions (Allium cepa).</title>
        <authorList>
            <person name="Stoll D.A."/>
            <person name="Huch M."/>
        </authorList>
    </citation>
    <scope>NUCLEOTIDE SEQUENCE [LARGE SCALE GENOMIC DNA]</scope>
    <source>
        <strain evidence="4 5">ZW T0_25</strain>
    </source>
</reference>
<evidence type="ECO:0008006" key="6">
    <source>
        <dbReference type="Google" id="ProtNLM"/>
    </source>
</evidence>
<keyword evidence="3" id="KW-0732">Signal</keyword>
<feature type="signal peptide" evidence="3">
    <location>
        <begin position="1"/>
        <end position="28"/>
    </location>
</feature>